<dbReference type="Pfam" id="PF01466">
    <property type="entry name" value="Skp1"/>
    <property type="match status" value="1"/>
</dbReference>
<proteinExistence type="evidence at transcript level"/>
<dbReference type="SUPFAM" id="SSF54695">
    <property type="entry name" value="POZ domain"/>
    <property type="match status" value="1"/>
</dbReference>
<evidence type="ECO:0000256" key="2">
    <source>
        <dbReference type="ARBA" id="ARBA00022786"/>
    </source>
</evidence>
<reference evidence="6" key="1">
    <citation type="journal article" date="2011" name="Genome Res.">
        <title>Deep small RNA sequencing from the nematode Ascaris reveals conservation, functional diversification, and novel developmental profiles.</title>
        <authorList>
            <person name="Wang J."/>
            <person name="Czech B."/>
            <person name="Crunk A."/>
            <person name="Wallace A."/>
            <person name="Mitreva M."/>
            <person name="Hannon G.J."/>
            <person name="Davis R.E."/>
        </authorList>
    </citation>
    <scope>NUCLEOTIDE SEQUENCE</scope>
</reference>
<feature type="domain" description="SKP1 component POZ" evidence="5">
    <location>
        <begin position="1"/>
        <end position="70"/>
    </location>
</feature>
<dbReference type="CDD" id="cd18322">
    <property type="entry name" value="BTB_POZ_SKP1"/>
    <property type="match status" value="1"/>
</dbReference>
<feature type="domain" description="SKP1 component dimerisation" evidence="4">
    <location>
        <begin position="116"/>
        <end position="161"/>
    </location>
</feature>
<comment type="pathway">
    <text evidence="3">Protein modification; protein ubiquitination.</text>
</comment>
<dbReference type="SMART" id="SM00512">
    <property type="entry name" value="Skp1"/>
    <property type="match status" value="1"/>
</dbReference>
<protein>
    <recommendedName>
        <fullName evidence="3">Skp1-related protein</fullName>
    </recommendedName>
</protein>
<dbReference type="GO" id="GO:0006511">
    <property type="term" value="P:ubiquitin-dependent protein catabolic process"/>
    <property type="evidence" value="ECO:0007669"/>
    <property type="project" value="InterPro"/>
</dbReference>
<dbReference type="InterPro" id="IPR001232">
    <property type="entry name" value="SKP1-like"/>
</dbReference>
<dbReference type="GO" id="GO:0016567">
    <property type="term" value="P:protein ubiquitination"/>
    <property type="evidence" value="ECO:0007669"/>
    <property type="project" value="UniProtKB-UniPathway"/>
</dbReference>
<name>F1LBM4_ASCSU</name>
<dbReference type="InterPro" id="IPR036296">
    <property type="entry name" value="SKP1-like_dim_sf"/>
</dbReference>
<dbReference type="InterPro" id="IPR011333">
    <property type="entry name" value="SKP1/BTB/POZ_sf"/>
</dbReference>
<accession>F1LBM4</accession>
<dbReference type="InterPro" id="IPR016072">
    <property type="entry name" value="Skp1_comp_dimer"/>
</dbReference>
<dbReference type="AlphaFoldDB" id="F1LBM4"/>
<dbReference type="EMBL" id="JI176532">
    <property type="protein sequence ID" value="ADY47528.1"/>
    <property type="molecule type" value="mRNA"/>
</dbReference>
<organism evidence="6">
    <name type="scientific">Ascaris suum</name>
    <name type="common">Pig roundworm</name>
    <name type="synonym">Ascaris lumbricoides</name>
    <dbReference type="NCBI Taxonomy" id="6253"/>
    <lineage>
        <taxon>Eukaryota</taxon>
        <taxon>Metazoa</taxon>
        <taxon>Ecdysozoa</taxon>
        <taxon>Nematoda</taxon>
        <taxon>Chromadorea</taxon>
        <taxon>Rhabditida</taxon>
        <taxon>Spirurina</taxon>
        <taxon>Ascaridomorpha</taxon>
        <taxon>Ascaridoidea</taxon>
        <taxon>Ascarididae</taxon>
        <taxon>Ascaris</taxon>
    </lineage>
</organism>
<dbReference type="SUPFAM" id="SSF81382">
    <property type="entry name" value="Skp1 dimerisation domain-like"/>
    <property type="match status" value="1"/>
</dbReference>
<dbReference type="PANTHER" id="PTHR11165">
    <property type="entry name" value="SKP1"/>
    <property type="match status" value="1"/>
</dbReference>
<dbReference type="InterPro" id="IPR016073">
    <property type="entry name" value="Skp1_comp_POZ"/>
</dbReference>
<dbReference type="PIRSF" id="PIRSF028729">
    <property type="entry name" value="E3_ubiquit_lig_SCF_Skp"/>
    <property type="match status" value="1"/>
</dbReference>
<comment type="similarity">
    <text evidence="1 3">Belongs to the SKP1 family.</text>
</comment>
<sequence length="164" mass="18691">MIRLKSSDNEIFEVDRDVIKMSTTIYTMLQGPEMDFGDSNEQERTSELIPVDGVESSILRKVLEWCEHHKGDPVASQETDNVSEGIEDSWDVEFLNVDKEILFKTILAANELGIEGLLNATCKVMATMIKGKSPEEIERILTLEDQFTPEQEEQIRKEQPWPCG</sequence>
<evidence type="ECO:0000259" key="5">
    <source>
        <dbReference type="Pfam" id="PF03931"/>
    </source>
</evidence>
<dbReference type="GO" id="GO:0016874">
    <property type="term" value="F:ligase activity"/>
    <property type="evidence" value="ECO:0007669"/>
    <property type="project" value="UniProtKB-KW"/>
</dbReference>
<evidence type="ECO:0000256" key="1">
    <source>
        <dbReference type="ARBA" id="ARBA00009993"/>
    </source>
</evidence>
<dbReference type="UniPathway" id="UPA00143"/>
<keyword evidence="2 3" id="KW-0833">Ubl conjugation pathway</keyword>
<keyword evidence="6" id="KW-0436">Ligase</keyword>
<dbReference type="InterPro" id="IPR016897">
    <property type="entry name" value="SKP1"/>
</dbReference>
<comment type="function">
    <text evidence="3">Probable essential component of SCF (SKP1-CUL1-F-box protein) E3 ubiquitin-protein ligase complexes, which mediate the ubiquitination and subsequent proteasomal degradation of target proteins. Regulates cell proliferation during embryonic and larval development.</text>
</comment>
<evidence type="ECO:0000313" key="6">
    <source>
        <dbReference type="EMBL" id="ADY47528.1"/>
    </source>
</evidence>
<dbReference type="Gene3D" id="3.30.710.10">
    <property type="entry name" value="Potassium Channel Kv1.1, Chain A"/>
    <property type="match status" value="1"/>
</dbReference>
<evidence type="ECO:0000259" key="4">
    <source>
        <dbReference type="Pfam" id="PF01466"/>
    </source>
</evidence>
<dbReference type="FunFam" id="3.30.710.10:FF:000026">
    <property type="entry name" value="E3 ubiquitin ligase complex SCF subunit"/>
    <property type="match status" value="1"/>
</dbReference>
<evidence type="ECO:0000256" key="3">
    <source>
        <dbReference type="PIRNR" id="PIRNR028729"/>
    </source>
</evidence>
<dbReference type="Pfam" id="PF03931">
    <property type="entry name" value="Skp1_POZ"/>
    <property type="match status" value="1"/>
</dbReference>